<reference evidence="2 4" key="2">
    <citation type="submission" date="2019-09" db="EMBL/GenBank/DDBJ databases">
        <authorList>
            <person name="Depoorter E."/>
        </authorList>
    </citation>
    <scope>NUCLEOTIDE SEQUENCE [LARGE SCALE GENOMIC DNA]</scope>
    <source>
        <strain evidence="2">LMG 24064</strain>
    </source>
</reference>
<protein>
    <submittedName>
        <fullName evidence="2">Acetyl-CoA synthetase</fullName>
    </submittedName>
</protein>
<evidence type="ECO:0000313" key="4">
    <source>
        <dbReference type="Proteomes" id="UP000494222"/>
    </source>
</evidence>
<reference evidence="1 3" key="1">
    <citation type="submission" date="2019-09" db="EMBL/GenBank/DDBJ databases">
        <title>Draft genome sequences of 48 bacterial type strains from the CCUG.</title>
        <authorList>
            <person name="Tunovic T."/>
            <person name="Pineiro-Iglesias B."/>
            <person name="Unosson C."/>
            <person name="Inganas E."/>
            <person name="Ohlen M."/>
            <person name="Cardew S."/>
            <person name="Jensie-Markopoulos S."/>
            <person name="Salva-Serra F."/>
            <person name="Jaen-Luchoro D."/>
            <person name="Karlsson R."/>
            <person name="Svensson-Stadler L."/>
            <person name="Chun J."/>
            <person name="Moore E."/>
        </authorList>
    </citation>
    <scope>NUCLEOTIDE SEQUENCE [LARGE SCALE GENOMIC DNA]</scope>
    <source>
        <strain evidence="1 3">CCUG 54555</strain>
    </source>
</reference>
<dbReference type="SUPFAM" id="SSF56801">
    <property type="entry name" value="Acetyl-CoA synthetase-like"/>
    <property type="match status" value="1"/>
</dbReference>
<proteinExistence type="predicted"/>
<evidence type="ECO:0000313" key="2">
    <source>
        <dbReference type="EMBL" id="VWB51826.1"/>
    </source>
</evidence>
<dbReference type="EMBL" id="VZOJ01000176">
    <property type="protein sequence ID" value="KAB0631215.1"/>
    <property type="molecule type" value="Genomic_DNA"/>
</dbReference>
<dbReference type="EMBL" id="CABVPL010000013">
    <property type="protein sequence ID" value="VWB51826.1"/>
    <property type="molecule type" value="Genomic_DNA"/>
</dbReference>
<evidence type="ECO:0000313" key="3">
    <source>
        <dbReference type="Proteomes" id="UP000430232"/>
    </source>
</evidence>
<dbReference type="OrthoDB" id="9803968at2"/>
<name>A0A6H9SRL5_9BURK</name>
<evidence type="ECO:0000313" key="1">
    <source>
        <dbReference type="EMBL" id="KAB0631215.1"/>
    </source>
</evidence>
<dbReference type="AlphaFoldDB" id="A0A6H9SRL5"/>
<accession>A0A6H9SRL5</accession>
<gene>
    <name evidence="2" type="ORF">BLA24064_02361</name>
    <name evidence="1" type="ORF">F7R21_32255</name>
</gene>
<sequence length="89" mass="9875">MENTLTALVSILQENRIFEPTADAREPATISGMPAYRALAAEAERDYEGFWARLARDGTVRDKDTGYFTIVGRIDDVLNVSGHRLGTMV</sequence>
<organism evidence="1 3">
    <name type="scientific">Burkholderia latens</name>
    <dbReference type="NCBI Taxonomy" id="488446"/>
    <lineage>
        <taxon>Bacteria</taxon>
        <taxon>Pseudomonadati</taxon>
        <taxon>Pseudomonadota</taxon>
        <taxon>Betaproteobacteria</taxon>
        <taxon>Burkholderiales</taxon>
        <taxon>Burkholderiaceae</taxon>
        <taxon>Burkholderia</taxon>
        <taxon>Burkholderia cepacia complex</taxon>
    </lineage>
</organism>
<dbReference type="Proteomes" id="UP000494222">
    <property type="component" value="Unassembled WGS sequence"/>
</dbReference>
<keyword evidence="3" id="KW-1185">Reference proteome</keyword>
<dbReference type="Proteomes" id="UP000430232">
    <property type="component" value="Unassembled WGS sequence"/>
</dbReference>